<dbReference type="AlphaFoldDB" id="A0A2P2R2G3"/>
<organism evidence="2">
    <name type="scientific">Rhizophora mucronata</name>
    <name type="common">Asiatic mangrove</name>
    <dbReference type="NCBI Taxonomy" id="61149"/>
    <lineage>
        <taxon>Eukaryota</taxon>
        <taxon>Viridiplantae</taxon>
        <taxon>Streptophyta</taxon>
        <taxon>Embryophyta</taxon>
        <taxon>Tracheophyta</taxon>
        <taxon>Spermatophyta</taxon>
        <taxon>Magnoliopsida</taxon>
        <taxon>eudicotyledons</taxon>
        <taxon>Gunneridae</taxon>
        <taxon>Pentapetalae</taxon>
        <taxon>rosids</taxon>
        <taxon>fabids</taxon>
        <taxon>Malpighiales</taxon>
        <taxon>Rhizophoraceae</taxon>
        <taxon>Rhizophora</taxon>
    </lineage>
</organism>
<protein>
    <submittedName>
        <fullName evidence="2">Uncharacterized protein</fullName>
    </submittedName>
</protein>
<reference evidence="2" key="1">
    <citation type="submission" date="2018-02" db="EMBL/GenBank/DDBJ databases">
        <title>Rhizophora mucronata_Transcriptome.</title>
        <authorList>
            <person name="Meera S.P."/>
            <person name="Sreeshan A."/>
            <person name="Augustine A."/>
        </authorList>
    </citation>
    <scope>NUCLEOTIDE SEQUENCE</scope>
    <source>
        <tissue evidence="2">Leaf</tissue>
    </source>
</reference>
<proteinExistence type="predicted"/>
<dbReference type="EMBL" id="GGEC01092830">
    <property type="protein sequence ID" value="MBX73314.1"/>
    <property type="molecule type" value="Transcribed_RNA"/>
</dbReference>
<feature type="region of interest" description="Disordered" evidence="1">
    <location>
        <begin position="1"/>
        <end position="28"/>
    </location>
</feature>
<sequence length="57" mass="6282">MSTINAEIQKQEKGGIQSPHPSIHHNNRKIKGHLCKEDILNTKVTALCSSLYFPAGP</sequence>
<evidence type="ECO:0000313" key="2">
    <source>
        <dbReference type="EMBL" id="MBX73314.1"/>
    </source>
</evidence>
<accession>A0A2P2R2G3</accession>
<evidence type="ECO:0000256" key="1">
    <source>
        <dbReference type="SAM" id="MobiDB-lite"/>
    </source>
</evidence>
<name>A0A2P2R2G3_RHIMU</name>